<organism evidence="3 4">
    <name type="scientific">Desulfonatronum thiosulfatophilum</name>
    <dbReference type="NCBI Taxonomy" id="617002"/>
    <lineage>
        <taxon>Bacteria</taxon>
        <taxon>Pseudomonadati</taxon>
        <taxon>Thermodesulfobacteriota</taxon>
        <taxon>Desulfovibrionia</taxon>
        <taxon>Desulfovibrionales</taxon>
        <taxon>Desulfonatronaceae</taxon>
        <taxon>Desulfonatronum</taxon>
    </lineage>
</organism>
<dbReference type="InterPro" id="IPR036400">
    <property type="entry name" value="Cyt_B5-like_heme/steroid_sf"/>
</dbReference>
<dbReference type="SUPFAM" id="SSF103473">
    <property type="entry name" value="MFS general substrate transporter"/>
    <property type="match status" value="1"/>
</dbReference>
<feature type="transmembrane region" description="Helical" evidence="1">
    <location>
        <begin position="193"/>
        <end position="212"/>
    </location>
</feature>
<feature type="transmembrane region" description="Helical" evidence="1">
    <location>
        <begin position="155"/>
        <end position="181"/>
    </location>
</feature>
<keyword evidence="1" id="KW-1133">Transmembrane helix</keyword>
<dbReference type="SUPFAM" id="SSF55856">
    <property type="entry name" value="Cytochrome b5-like heme/steroid binding domain"/>
    <property type="match status" value="1"/>
</dbReference>
<dbReference type="EMBL" id="FMXO01000006">
    <property type="protein sequence ID" value="SDB25248.1"/>
    <property type="molecule type" value="Genomic_DNA"/>
</dbReference>
<evidence type="ECO:0000313" key="4">
    <source>
        <dbReference type="Proteomes" id="UP000198771"/>
    </source>
</evidence>
<name>A0A1G6BXD2_9BACT</name>
<dbReference type="InterPro" id="IPR019251">
    <property type="entry name" value="DUF2231_TM"/>
</dbReference>
<protein>
    <submittedName>
        <fullName evidence="3">Predicted heme/steroid binding protein</fullName>
    </submittedName>
</protein>
<feature type="transmembrane region" description="Helical" evidence="1">
    <location>
        <begin position="224"/>
        <end position="243"/>
    </location>
</feature>
<dbReference type="STRING" id="617002.SAMN05660653_01187"/>
<evidence type="ECO:0000313" key="3">
    <source>
        <dbReference type="EMBL" id="SDB25248.1"/>
    </source>
</evidence>
<keyword evidence="1" id="KW-0812">Transmembrane</keyword>
<dbReference type="Pfam" id="PF09990">
    <property type="entry name" value="DUF2231"/>
    <property type="match status" value="1"/>
</dbReference>
<dbReference type="InterPro" id="IPR036259">
    <property type="entry name" value="MFS_trans_sf"/>
</dbReference>
<dbReference type="SMART" id="SM01117">
    <property type="entry name" value="Cyt-b5"/>
    <property type="match status" value="1"/>
</dbReference>
<feature type="domain" description="Cytochrome b5 heme-binding" evidence="2">
    <location>
        <begin position="18"/>
        <end position="92"/>
    </location>
</feature>
<evidence type="ECO:0000259" key="2">
    <source>
        <dbReference type="SMART" id="SM01117"/>
    </source>
</evidence>
<proteinExistence type="predicted"/>
<keyword evidence="1" id="KW-0472">Membrane</keyword>
<feature type="transmembrane region" description="Helical" evidence="1">
    <location>
        <begin position="123"/>
        <end position="143"/>
    </location>
</feature>
<sequence>MSRERREEKVMSKAIREFTLEEVRKGDGQEGRPVYVVFEGTVYDLSDSPLWRNGTHMHMHLSGVDLTDQLAAAPHFAEVFASKRVKEVGVLAPEQRSRDMPDFMKPLLRYFPMLRRHPHPISVHYPIAYLTTALLFLLLYFAFGPNTGLNFEVFAFIMLVLGVLSATVAVGTGFLTLWINYRFKKPSLVRWKIRLAVTLMGAGVAAIILRASDLVRFPFFNWTYSLLVLLLALLVMGLGYLGGQMVFPTTVHRDKDAR</sequence>
<keyword evidence="4" id="KW-1185">Reference proteome</keyword>
<dbReference type="Proteomes" id="UP000198771">
    <property type="component" value="Unassembled WGS sequence"/>
</dbReference>
<dbReference type="AlphaFoldDB" id="A0A1G6BXD2"/>
<reference evidence="3 4" key="1">
    <citation type="submission" date="2016-10" db="EMBL/GenBank/DDBJ databases">
        <authorList>
            <person name="de Groot N.N."/>
        </authorList>
    </citation>
    <scope>NUCLEOTIDE SEQUENCE [LARGE SCALE GENOMIC DNA]</scope>
    <source>
        <strain evidence="3 4">ASO4-2</strain>
    </source>
</reference>
<dbReference type="InterPro" id="IPR001199">
    <property type="entry name" value="Cyt_B5-like_heme/steroid-bd"/>
</dbReference>
<evidence type="ECO:0000256" key="1">
    <source>
        <dbReference type="SAM" id="Phobius"/>
    </source>
</evidence>
<accession>A0A1G6BXD2</accession>
<gene>
    <name evidence="3" type="ORF">SAMN05660653_01187</name>
</gene>
<dbReference type="Gene3D" id="3.10.120.10">
    <property type="entry name" value="Cytochrome b5-like heme/steroid binding domain"/>
    <property type="match status" value="1"/>
</dbReference>